<evidence type="ECO:0000256" key="1">
    <source>
        <dbReference type="PROSITE-ProRule" id="PRU00042"/>
    </source>
</evidence>
<keyword evidence="4" id="KW-1185">Reference proteome</keyword>
<protein>
    <recommendedName>
        <fullName evidence="2">C2H2-type domain-containing protein</fullName>
    </recommendedName>
</protein>
<comment type="caution">
    <text evidence="3">The sequence shown here is derived from an EMBL/GenBank/DDBJ whole genome shotgun (WGS) entry which is preliminary data.</text>
</comment>
<dbReference type="InterPro" id="IPR013087">
    <property type="entry name" value="Znf_C2H2_type"/>
</dbReference>
<feature type="domain" description="C2H2-type" evidence="2">
    <location>
        <begin position="152"/>
        <end position="184"/>
    </location>
</feature>
<dbReference type="PROSITE" id="PS50157">
    <property type="entry name" value="ZINC_FINGER_C2H2_2"/>
    <property type="match status" value="1"/>
</dbReference>
<name>A0A329R6T3_9STRA</name>
<dbReference type="VEuPathDB" id="FungiDB:PC110_g23083"/>
<feature type="non-terminal residue" evidence="3">
    <location>
        <position position="1"/>
    </location>
</feature>
<reference evidence="3 4" key="1">
    <citation type="submission" date="2018-01" db="EMBL/GenBank/DDBJ databases">
        <title>Draft genome of the strawberry crown rot pathogen Phytophthora cactorum.</title>
        <authorList>
            <person name="Armitage A.D."/>
            <person name="Lysoe E."/>
            <person name="Nellist C.F."/>
            <person name="Harrison R.J."/>
            <person name="Brurberg M.B."/>
        </authorList>
    </citation>
    <scope>NUCLEOTIDE SEQUENCE [LARGE SCALE GENOMIC DNA]</scope>
    <source>
        <strain evidence="3 4">10300</strain>
    </source>
</reference>
<dbReference type="AlphaFoldDB" id="A0A329R6T3"/>
<organism evidence="3 4">
    <name type="scientific">Phytophthora cactorum</name>
    <dbReference type="NCBI Taxonomy" id="29920"/>
    <lineage>
        <taxon>Eukaryota</taxon>
        <taxon>Sar</taxon>
        <taxon>Stramenopiles</taxon>
        <taxon>Oomycota</taxon>
        <taxon>Peronosporomycetes</taxon>
        <taxon>Peronosporales</taxon>
        <taxon>Peronosporaceae</taxon>
        <taxon>Phytophthora</taxon>
    </lineage>
</organism>
<evidence type="ECO:0000259" key="2">
    <source>
        <dbReference type="PROSITE" id="PS50157"/>
    </source>
</evidence>
<gene>
    <name evidence="3" type="ORF">PC110_g23083</name>
</gene>
<keyword evidence="1" id="KW-0862">Zinc</keyword>
<evidence type="ECO:0000313" key="4">
    <source>
        <dbReference type="Proteomes" id="UP000251314"/>
    </source>
</evidence>
<keyword evidence="1" id="KW-0479">Metal-binding</keyword>
<evidence type="ECO:0000313" key="3">
    <source>
        <dbReference type="EMBL" id="RAW20475.1"/>
    </source>
</evidence>
<dbReference type="EMBL" id="MJFZ01002823">
    <property type="protein sequence ID" value="RAW20475.1"/>
    <property type="molecule type" value="Genomic_DNA"/>
</dbReference>
<dbReference type="OrthoDB" id="102401at2759"/>
<dbReference type="GO" id="GO:0008270">
    <property type="term" value="F:zinc ion binding"/>
    <property type="evidence" value="ECO:0007669"/>
    <property type="project" value="UniProtKB-KW"/>
</dbReference>
<dbReference type="Proteomes" id="UP000251314">
    <property type="component" value="Unassembled WGS sequence"/>
</dbReference>
<sequence length="321" mass="36891">IAEIRSMELADKLNYPKSGYLVKAITGFKIFIYQRDHALGDSKAVIPKQEGSKRDPRRIQALVKQAFKQYCSYKDSSYTLSLFRNFKLIDILQFDDLEECFQLSINVFAMDAETGKVECIRRSDKDYDVINILSHENNALYIKNIEMLQCKYQCAKCEMVFVSSDKLRNHMKNQCEIVNIESFPEEPTIYRPATNTIRSLLTKYSITKSDHYIDHFIVYDFEAILKPTTSQHGGNTVFTNGHIPVSVSVADSLLEEVRCFVNDDAKALLKDMFEYIGVVGSKIQQYNVSKYETLLRKIINAHGLTGMEFLLHPMAVRTLLI</sequence>
<keyword evidence="1" id="KW-0863">Zinc-finger</keyword>
<proteinExistence type="predicted"/>
<accession>A0A329R6T3</accession>